<evidence type="ECO:0000256" key="2">
    <source>
        <dbReference type="ARBA" id="ARBA00004370"/>
    </source>
</evidence>
<dbReference type="Pfam" id="PF08491">
    <property type="entry name" value="SE"/>
    <property type="match status" value="1"/>
</dbReference>
<dbReference type="EMBL" id="PVNK01000114">
    <property type="protein sequence ID" value="PRQ02514.1"/>
    <property type="molecule type" value="Genomic_DNA"/>
</dbReference>
<keyword evidence="8" id="KW-0472">Membrane</keyword>
<dbReference type="RefSeq" id="WP_106391587.1">
    <property type="nucleotide sequence ID" value="NZ_PVNK01000114.1"/>
</dbReference>
<dbReference type="InterPro" id="IPR036188">
    <property type="entry name" value="FAD/NAD-bd_sf"/>
</dbReference>
<dbReference type="OrthoDB" id="5557886at2"/>
<dbReference type="GO" id="GO:0016020">
    <property type="term" value="C:membrane"/>
    <property type="evidence" value="ECO:0007669"/>
    <property type="project" value="UniProtKB-SubCell"/>
</dbReference>
<dbReference type="PANTHER" id="PTHR10835:SF0">
    <property type="entry name" value="SQUALENE MONOOXYGENASE"/>
    <property type="match status" value="1"/>
</dbReference>
<comment type="cofactor">
    <cofactor evidence="1">
        <name>FAD</name>
        <dbReference type="ChEBI" id="CHEBI:57692"/>
    </cofactor>
</comment>
<organism evidence="10 11">
    <name type="scientific">Enhygromyxa salina</name>
    <dbReference type="NCBI Taxonomy" id="215803"/>
    <lineage>
        <taxon>Bacteria</taxon>
        <taxon>Pseudomonadati</taxon>
        <taxon>Myxococcota</taxon>
        <taxon>Polyangia</taxon>
        <taxon>Nannocystales</taxon>
        <taxon>Nannocystaceae</taxon>
        <taxon>Enhygromyxa</taxon>
    </lineage>
</organism>
<keyword evidence="7" id="KW-0560">Oxidoreductase</keyword>
<dbReference type="PRINTS" id="PR00420">
    <property type="entry name" value="RNGMNOXGNASE"/>
</dbReference>
<evidence type="ECO:0000256" key="6">
    <source>
        <dbReference type="ARBA" id="ARBA00022827"/>
    </source>
</evidence>
<keyword evidence="11" id="KW-1185">Reference proteome</keyword>
<evidence type="ECO:0000256" key="3">
    <source>
        <dbReference type="ARBA" id="ARBA00008802"/>
    </source>
</evidence>
<keyword evidence="5" id="KW-0285">Flavoprotein</keyword>
<dbReference type="InterPro" id="IPR013698">
    <property type="entry name" value="Squalene_epoxidase"/>
</dbReference>
<evidence type="ECO:0000256" key="7">
    <source>
        <dbReference type="ARBA" id="ARBA00023002"/>
    </source>
</evidence>
<dbReference type="EC" id="1.14.14.17" evidence="4"/>
<evidence type="ECO:0000313" key="11">
    <source>
        <dbReference type="Proteomes" id="UP000237968"/>
    </source>
</evidence>
<evidence type="ECO:0000259" key="9">
    <source>
        <dbReference type="Pfam" id="PF08491"/>
    </source>
</evidence>
<comment type="similarity">
    <text evidence="3">Belongs to the squalene monooxygenase family.</text>
</comment>
<evidence type="ECO:0000256" key="1">
    <source>
        <dbReference type="ARBA" id="ARBA00001974"/>
    </source>
</evidence>
<proteinExistence type="inferred from homology"/>
<keyword evidence="6" id="KW-0274">FAD</keyword>
<dbReference type="SUPFAM" id="SSF51905">
    <property type="entry name" value="FAD/NAD(P)-binding domain"/>
    <property type="match status" value="1"/>
</dbReference>
<evidence type="ECO:0000256" key="8">
    <source>
        <dbReference type="ARBA" id="ARBA00023136"/>
    </source>
</evidence>
<sequence length="491" mass="53180">MSSTSVEDRYDVIIVGAGLAGCAAAQALARADPQHRRSILVVDLHRGVSPRFSGEFIHPRGAEVLDELGFYGRLISAGAVDVDGFVVMENAEHDAPVVLDYAAIPGERSRGISVHHKTLVRVLRRTICEREQVTLREGWRVTDLLRQGAGQSTGQSTGQSSGAITGVVLRDREGVEHRVSCDLVIGADGKASSVRKLAGIPDRRETLGFTAGIEVTDARLSQPLHANVILGGPGPMLCYPITRGAEGLSFRLTFDLPHALPAKGRELSDYLIDAFVPYLPGPLADQVAAALAERRGQLELAPTFNLPAPPATAPGLALVGDAAGCSHPITASGMTMGLLDAKYLAREARRRAGARVGTPWLDDRSLRRYRLEHDRYVPTRQALADSIFEAFRGEGEGARGIRRALFSYWRSGERQRVRSLALLACAERRPRIFLAEYLKTAHHVLHSSLAPRHASHYPVSDRLRQVHGAVGLAGTKVGVVAQVAWSQLRVF</sequence>
<accession>A0A2S9YBM4</accession>
<protein>
    <recommendedName>
        <fullName evidence="4">squalene monooxygenase</fullName>
        <ecNumber evidence="4">1.14.14.17</ecNumber>
    </recommendedName>
</protein>
<reference evidence="10 11" key="1">
    <citation type="submission" date="2018-03" db="EMBL/GenBank/DDBJ databases">
        <title>Draft Genome Sequences of the Obligatory Marine Myxobacteria Enhygromyxa salina SWB005.</title>
        <authorList>
            <person name="Poehlein A."/>
            <person name="Moghaddam J.A."/>
            <person name="Harms H."/>
            <person name="Alanjari M."/>
            <person name="Koenig G.M."/>
            <person name="Daniel R."/>
            <person name="Schaeberle T.F."/>
        </authorList>
    </citation>
    <scope>NUCLEOTIDE SEQUENCE [LARGE SCALE GENOMIC DNA]</scope>
    <source>
        <strain evidence="10 11">SWB005</strain>
    </source>
</reference>
<dbReference type="GO" id="GO:0050660">
    <property type="term" value="F:flavin adenine dinucleotide binding"/>
    <property type="evidence" value="ECO:0007669"/>
    <property type="project" value="InterPro"/>
</dbReference>
<evidence type="ECO:0000256" key="5">
    <source>
        <dbReference type="ARBA" id="ARBA00022630"/>
    </source>
</evidence>
<gene>
    <name evidence="10" type="ORF">ENSA5_21590</name>
</gene>
<dbReference type="GO" id="GO:0016126">
    <property type="term" value="P:sterol biosynthetic process"/>
    <property type="evidence" value="ECO:0007669"/>
    <property type="project" value="InterPro"/>
</dbReference>
<dbReference type="AlphaFoldDB" id="A0A2S9YBM4"/>
<name>A0A2S9YBM4_9BACT</name>
<dbReference type="InterPro" id="IPR040125">
    <property type="entry name" value="Squalene_monox"/>
</dbReference>
<dbReference type="PANTHER" id="PTHR10835">
    <property type="entry name" value="SQUALENE MONOOXYGENASE"/>
    <property type="match status" value="1"/>
</dbReference>
<comment type="caution">
    <text evidence="10">The sequence shown here is derived from an EMBL/GenBank/DDBJ whole genome shotgun (WGS) entry which is preliminary data.</text>
</comment>
<dbReference type="GO" id="GO:0004506">
    <property type="term" value="F:squalene monooxygenase activity"/>
    <property type="evidence" value="ECO:0007669"/>
    <property type="project" value="UniProtKB-EC"/>
</dbReference>
<comment type="subcellular location">
    <subcellularLocation>
        <location evidence="2">Membrane</location>
    </subcellularLocation>
</comment>
<feature type="domain" description="Squalene epoxidase" evidence="9">
    <location>
        <begin position="182"/>
        <end position="449"/>
    </location>
</feature>
<evidence type="ECO:0000313" key="10">
    <source>
        <dbReference type="EMBL" id="PRQ02514.1"/>
    </source>
</evidence>
<dbReference type="Pfam" id="PF13450">
    <property type="entry name" value="NAD_binding_8"/>
    <property type="match status" value="1"/>
</dbReference>
<dbReference type="Gene3D" id="3.50.50.60">
    <property type="entry name" value="FAD/NAD(P)-binding domain"/>
    <property type="match status" value="1"/>
</dbReference>
<evidence type="ECO:0000256" key="4">
    <source>
        <dbReference type="ARBA" id="ARBA00012312"/>
    </source>
</evidence>
<dbReference type="Proteomes" id="UP000237968">
    <property type="component" value="Unassembled WGS sequence"/>
</dbReference>